<proteinExistence type="predicted"/>
<dbReference type="Pfam" id="PF14105">
    <property type="entry name" value="DUF4278"/>
    <property type="match status" value="1"/>
</dbReference>
<protein>
    <submittedName>
        <fullName evidence="1">DUF4278 domain-containing protein</fullName>
    </submittedName>
</protein>
<sequence>MNLTYRGQRYAAVNNVAATELQEISGHYRGVKVYFSQPQPLSSADPSVRLSYRGINYRR</sequence>
<gene>
    <name evidence="1" type="ORF">ENR64_15865</name>
</gene>
<organism evidence="1">
    <name type="scientific">Oscillatoriales cyanobacterium SpSt-418</name>
    <dbReference type="NCBI Taxonomy" id="2282169"/>
    <lineage>
        <taxon>Bacteria</taxon>
        <taxon>Bacillati</taxon>
        <taxon>Cyanobacteriota</taxon>
        <taxon>Cyanophyceae</taxon>
        <taxon>Oscillatoriophycideae</taxon>
        <taxon>Oscillatoriales</taxon>
    </lineage>
</organism>
<dbReference type="InterPro" id="IPR025458">
    <property type="entry name" value="DUF4278"/>
</dbReference>
<reference evidence="1" key="1">
    <citation type="journal article" date="2020" name="mSystems">
        <title>Genome- and Community-Level Interaction Insights into Carbon Utilization and Element Cycling Functions of Hydrothermarchaeota in Hydrothermal Sediment.</title>
        <authorList>
            <person name="Zhou Z."/>
            <person name="Liu Y."/>
            <person name="Xu W."/>
            <person name="Pan J."/>
            <person name="Luo Z.H."/>
            <person name="Li M."/>
        </authorList>
    </citation>
    <scope>NUCLEOTIDE SEQUENCE [LARGE SCALE GENOMIC DNA]</scope>
    <source>
        <strain evidence="1">SpSt-418</strain>
    </source>
</reference>
<comment type="caution">
    <text evidence="1">The sequence shown here is derived from an EMBL/GenBank/DDBJ whole genome shotgun (WGS) entry which is preliminary data.</text>
</comment>
<dbReference type="EMBL" id="DSRU01000230">
    <property type="protein sequence ID" value="HFM99201.1"/>
    <property type="molecule type" value="Genomic_DNA"/>
</dbReference>
<name>A0A7C3PR65_9CYAN</name>
<dbReference type="AlphaFoldDB" id="A0A7C3PR65"/>
<evidence type="ECO:0000313" key="1">
    <source>
        <dbReference type="EMBL" id="HFM99201.1"/>
    </source>
</evidence>
<accession>A0A7C3PR65</accession>